<dbReference type="GO" id="GO:0043235">
    <property type="term" value="C:receptor complex"/>
    <property type="evidence" value="ECO:0007669"/>
    <property type="project" value="TreeGrafter"/>
</dbReference>
<evidence type="ECO:0000259" key="3">
    <source>
        <dbReference type="PROSITE" id="PS50011"/>
    </source>
</evidence>
<dbReference type="InterPro" id="IPR017441">
    <property type="entry name" value="Protein_kinase_ATP_BS"/>
</dbReference>
<dbReference type="EMBL" id="RCHS01001140">
    <property type="protein sequence ID" value="RMX55005.1"/>
    <property type="molecule type" value="Genomic_DNA"/>
</dbReference>
<dbReference type="PANTHER" id="PTHR24416">
    <property type="entry name" value="TYROSINE-PROTEIN KINASE RECEPTOR"/>
    <property type="match status" value="1"/>
</dbReference>
<dbReference type="PROSITE" id="PS00107">
    <property type="entry name" value="PROTEIN_KINASE_ATP"/>
    <property type="match status" value="1"/>
</dbReference>
<keyword evidence="5" id="KW-1185">Reference proteome</keyword>
<dbReference type="SUPFAM" id="SSF56112">
    <property type="entry name" value="Protein kinase-like (PK-like)"/>
    <property type="match status" value="1"/>
</dbReference>
<dbReference type="GO" id="GO:0005886">
    <property type="term" value="C:plasma membrane"/>
    <property type="evidence" value="ECO:0007669"/>
    <property type="project" value="TreeGrafter"/>
</dbReference>
<accession>A0A3M6UMY1</accession>
<keyword evidence="2" id="KW-0547">Nucleotide-binding</keyword>
<feature type="domain" description="Protein kinase" evidence="3">
    <location>
        <begin position="187"/>
        <end position="272"/>
    </location>
</feature>
<comment type="caution">
    <text evidence="4">The sequence shown here is derived from an EMBL/GenBank/DDBJ whole genome shotgun (WGS) entry which is preliminary data.</text>
</comment>
<reference evidence="4 5" key="1">
    <citation type="journal article" date="2018" name="Sci. Rep.">
        <title>Comparative analysis of the Pocillopora damicornis genome highlights role of immune system in coral evolution.</title>
        <authorList>
            <person name="Cunning R."/>
            <person name="Bay R.A."/>
            <person name="Gillette P."/>
            <person name="Baker A.C."/>
            <person name="Traylor-Knowles N."/>
        </authorList>
    </citation>
    <scope>NUCLEOTIDE SEQUENCE [LARGE SCALE GENOMIC DNA]</scope>
    <source>
        <strain evidence="4">RSMAS</strain>
        <tissue evidence="4">Whole animal</tissue>
    </source>
</reference>
<comment type="subcellular location">
    <subcellularLocation>
        <location evidence="1">Membrane</location>
        <topology evidence="1">Single-pass membrane protein</topology>
    </subcellularLocation>
</comment>
<organism evidence="4 5">
    <name type="scientific">Pocillopora damicornis</name>
    <name type="common">Cauliflower coral</name>
    <name type="synonym">Millepora damicornis</name>
    <dbReference type="NCBI Taxonomy" id="46731"/>
    <lineage>
        <taxon>Eukaryota</taxon>
        <taxon>Metazoa</taxon>
        <taxon>Cnidaria</taxon>
        <taxon>Anthozoa</taxon>
        <taxon>Hexacorallia</taxon>
        <taxon>Scleractinia</taxon>
        <taxon>Astrocoeniina</taxon>
        <taxon>Pocilloporidae</taxon>
        <taxon>Pocillopora</taxon>
    </lineage>
</organism>
<keyword evidence="2" id="KW-0067">ATP-binding</keyword>
<dbReference type="GO" id="GO:0007169">
    <property type="term" value="P:cell surface receptor protein tyrosine kinase signaling pathway"/>
    <property type="evidence" value="ECO:0007669"/>
    <property type="project" value="TreeGrafter"/>
</dbReference>
<protein>
    <recommendedName>
        <fullName evidence="3">Protein kinase domain-containing protein</fullName>
    </recommendedName>
</protein>
<evidence type="ECO:0000313" key="5">
    <source>
        <dbReference type="Proteomes" id="UP000275408"/>
    </source>
</evidence>
<dbReference type="GO" id="GO:0005524">
    <property type="term" value="F:ATP binding"/>
    <property type="evidence" value="ECO:0007669"/>
    <property type="project" value="UniProtKB-UniRule"/>
</dbReference>
<dbReference type="AlphaFoldDB" id="A0A3M6UMY1"/>
<dbReference type="Proteomes" id="UP000275408">
    <property type="component" value="Unassembled WGS sequence"/>
</dbReference>
<dbReference type="PANTHER" id="PTHR24416:SF621">
    <property type="entry name" value="TYROSINE KINASE RECEPTOR CAD96CA"/>
    <property type="match status" value="1"/>
</dbReference>
<dbReference type="STRING" id="46731.A0A3M6UMY1"/>
<dbReference type="GO" id="GO:0004714">
    <property type="term" value="F:transmembrane receptor protein tyrosine kinase activity"/>
    <property type="evidence" value="ECO:0007669"/>
    <property type="project" value="TreeGrafter"/>
</dbReference>
<dbReference type="InterPro" id="IPR001245">
    <property type="entry name" value="Ser-Thr/Tyr_kinase_cat_dom"/>
</dbReference>
<dbReference type="InterPro" id="IPR011009">
    <property type="entry name" value="Kinase-like_dom_sf"/>
</dbReference>
<dbReference type="InterPro" id="IPR050122">
    <property type="entry name" value="RTK"/>
</dbReference>
<name>A0A3M6UMY1_POCDA</name>
<feature type="binding site" evidence="2">
    <location>
        <position position="221"/>
    </location>
    <ligand>
        <name>ATP</name>
        <dbReference type="ChEBI" id="CHEBI:30616"/>
    </ligand>
</feature>
<evidence type="ECO:0000256" key="2">
    <source>
        <dbReference type="PROSITE-ProRule" id="PRU10141"/>
    </source>
</evidence>
<dbReference type="Gene3D" id="3.30.200.20">
    <property type="entry name" value="Phosphorylase Kinase, domain 1"/>
    <property type="match status" value="1"/>
</dbReference>
<sequence>MCNSTLSLTPLSRCGSVVIDFIMRFNQSVLVSNVLTLLSDAARQDQFGGFKVNPDSIELVSIPTDGSESTTKGKYYKEIVKRKHCLSISSCYRRRCRETEVGICCHLDSVDVMTCEDERGVYDNEPGLEDIEPSQPDSRELTQPPTGYMDLIEVNKDKRKAQSTASGADYVPLNPLTRCWEVPRHHVTIEKVIGKGAFGQIAKGTAVGLHGCPETTTVAIKMLKTNATESDKRDLMKELDTMKQLKPQPYVIKLLGCVTESGMLWLCGSNFL</sequence>
<dbReference type="InterPro" id="IPR000719">
    <property type="entry name" value="Prot_kinase_dom"/>
</dbReference>
<gene>
    <name evidence="4" type="ORF">pdam_00020778</name>
</gene>
<proteinExistence type="predicted"/>
<evidence type="ECO:0000256" key="1">
    <source>
        <dbReference type="ARBA" id="ARBA00004167"/>
    </source>
</evidence>
<dbReference type="OrthoDB" id="5981765at2759"/>
<evidence type="ECO:0000313" key="4">
    <source>
        <dbReference type="EMBL" id="RMX55005.1"/>
    </source>
</evidence>
<dbReference type="PROSITE" id="PS50011">
    <property type="entry name" value="PROTEIN_KINASE_DOM"/>
    <property type="match status" value="1"/>
</dbReference>
<dbReference type="Pfam" id="PF07714">
    <property type="entry name" value="PK_Tyr_Ser-Thr"/>
    <property type="match status" value="1"/>
</dbReference>